<dbReference type="EMBL" id="CCJV01000133">
    <property type="protein sequence ID" value="CDT56497.1"/>
    <property type="molecule type" value="Genomic_DNA"/>
</dbReference>
<proteinExistence type="predicted"/>
<dbReference type="AlphaFoldDB" id="A0A822MYN1"/>
<gene>
    <name evidence="2" type="ORF">VCR5J5_70025</name>
</gene>
<evidence type="ECO:0000313" key="3">
    <source>
        <dbReference type="Proteomes" id="UP000049495"/>
    </source>
</evidence>
<reference evidence="3" key="1">
    <citation type="submission" date="2014-06" db="EMBL/GenBank/DDBJ databases">
        <authorList>
            <person name="Le Roux Frederique"/>
        </authorList>
    </citation>
    <scope>NUCLEOTIDE SEQUENCE [LARGE SCALE GENOMIC DNA]</scope>
    <source>
        <strain evidence="3">J5-5</strain>
    </source>
</reference>
<evidence type="ECO:0000313" key="2">
    <source>
        <dbReference type="EMBL" id="CDT56497.1"/>
    </source>
</evidence>
<dbReference type="InterPro" id="IPR013597">
    <property type="entry name" value="Mat_intron_G2"/>
</dbReference>
<evidence type="ECO:0000259" key="1">
    <source>
        <dbReference type="Pfam" id="PF08388"/>
    </source>
</evidence>
<name>A0A822MYN1_9VIBR</name>
<feature type="domain" description="Group II intron maturase-specific" evidence="1">
    <location>
        <begin position="44"/>
        <end position="92"/>
    </location>
</feature>
<accession>A0A822MYN1</accession>
<sequence length="93" mass="10780">MITPYVTVVYVTKHELPQLNKPLTATSYSHSPFLPFIDVTFKLSFLGNLRELIKKHATTPMNDLIKILVPKLKGWASYYRHCVAKRTFNYVSH</sequence>
<dbReference type="Pfam" id="PF08388">
    <property type="entry name" value="GIIM"/>
    <property type="match status" value="1"/>
</dbReference>
<dbReference type="Proteomes" id="UP000049495">
    <property type="component" value="Unassembled WGS sequence"/>
</dbReference>
<protein>
    <recommendedName>
        <fullName evidence="1">Group II intron maturase-specific domain-containing protein</fullName>
    </recommendedName>
</protein>
<comment type="caution">
    <text evidence="2">The sequence shown here is derived from an EMBL/GenBank/DDBJ whole genome shotgun (WGS) entry which is preliminary data.</text>
</comment>
<organism evidence="2 3">
    <name type="scientific">Vibrio crassostreae</name>
    <dbReference type="NCBI Taxonomy" id="246167"/>
    <lineage>
        <taxon>Bacteria</taxon>
        <taxon>Pseudomonadati</taxon>
        <taxon>Pseudomonadota</taxon>
        <taxon>Gammaproteobacteria</taxon>
        <taxon>Vibrionales</taxon>
        <taxon>Vibrionaceae</taxon>
        <taxon>Vibrio</taxon>
    </lineage>
</organism>